<organism evidence="1 2">
    <name type="scientific">Funneliformis mosseae</name>
    <name type="common">Endomycorrhizal fungus</name>
    <name type="synonym">Glomus mosseae</name>
    <dbReference type="NCBI Taxonomy" id="27381"/>
    <lineage>
        <taxon>Eukaryota</taxon>
        <taxon>Fungi</taxon>
        <taxon>Fungi incertae sedis</taxon>
        <taxon>Mucoromycota</taxon>
        <taxon>Glomeromycotina</taxon>
        <taxon>Glomeromycetes</taxon>
        <taxon>Glomerales</taxon>
        <taxon>Glomeraceae</taxon>
        <taxon>Funneliformis</taxon>
    </lineage>
</organism>
<sequence>VGNTSDPRLQFNKGYTLDYTFKQTENSALAQQLCPVMCIWKIGSTFGGLEA</sequence>
<dbReference type="AlphaFoldDB" id="A0A9N9CPI2"/>
<dbReference type="Proteomes" id="UP000789375">
    <property type="component" value="Unassembled WGS sequence"/>
</dbReference>
<feature type="non-terminal residue" evidence="1">
    <location>
        <position position="1"/>
    </location>
</feature>
<keyword evidence="2" id="KW-1185">Reference proteome</keyword>
<evidence type="ECO:0000313" key="2">
    <source>
        <dbReference type="Proteomes" id="UP000789375"/>
    </source>
</evidence>
<comment type="caution">
    <text evidence="1">The sequence shown here is derived from an EMBL/GenBank/DDBJ whole genome shotgun (WGS) entry which is preliminary data.</text>
</comment>
<accession>A0A9N9CPI2</accession>
<evidence type="ECO:0000313" key="1">
    <source>
        <dbReference type="EMBL" id="CAG8607293.1"/>
    </source>
</evidence>
<protein>
    <submittedName>
        <fullName evidence="1">2791_t:CDS:1</fullName>
    </submittedName>
</protein>
<reference evidence="1" key="1">
    <citation type="submission" date="2021-06" db="EMBL/GenBank/DDBJ databases">
        <authorList>
            <person name="Kallberg Y."/>
            <person name="Tangrot J."/>
            <person name="Rosling A."/>
        </authorList>
    </citation>
    <scope>NUCLEOTIDE SEQUENCE</scope>
    <source>
        <strain evidence="1">87-6 pot B 2015</strain>
    </source>
</reference>
<dbReference type="EMBL" id="CAJVPP010002660">
    <property type="protein sequence ID" value="CAG8607293.1"/>
    <property type="molecule type" value="Genomic_DNA"/>
</dbReference>
<name>A0A9N9CPI2_FUNMO</name>
<proteinExistence type="predicted"/>
<gene>
    <name evidence="1" type="ORF">FMOSSE_LOCUS9270</name>
</gene>